<accession>A0A934N0C8</accession>
<proteinExistence type="predicted"/>
<organism evidence="5 6">
    <name type="scientific">Marinomonas transparens</name>
    <dbReference type="NCBI Taxonomy" id="2795388"/>
    <lineage>
        <taxon>Bacteria</taxon>
        <taxon>Pseudomonadati</taxon>
        <taxon>Pseudomonadota</taxon>
        <taxon>Gammaproteobacteria</taxon>
        <taxon>Oceanospirillales</taxon>
        <taxon>Oceanospirillaceae</taxon>
        <taxon>Marinomonas</taxon>
    </lineage>
</organism>
<dbReference type="GO" id="GO:0043565">
    <property type="term" value="F:sequence-specific DNA binding"/>
    <property type="evidence" value="ECO:0007669"/>
    <property type="project" value="InterPro"/>
</dbReference>
<dbReference type="InterPro" id="IPR009057">
    <property type="entry name" value="Homeodomain-like_sf"/>
</dbReference>
<sequence>MEYLELEDNAQFLKRYQLYVNTSDTPQKTSKTHRQSASLMQGMMLTELLPSGMTFHMVNAKAIRDFGFEAELFPNFKIALFLSGNMRFQLGEQKTQLGEKARHAKVMTLSEPDLCSMNAKADEQRSALYLSVEPDWFEKNGMESSGIKQQLANHGGLDDWALPEILWLQAQQLLTQNDQSYVSRMAREGFALSLMACWLDTLSYKEPVNLRPESRRVQQFRDLLNSQEVLTMSLSSIRNQLGMSSATLQRYAHEHLNMSITQYLRLRRLELARTALHRDGISIIEAALLAGYNHASNFTTAFKREFGVSPTDAHLLPRLMRRAL</sequence>
<dbReference type="AlphaFoldDB" id="A0A934N0C8"/>
<name>A0A934N0C8_9GAMM</name>
<reference evidence="5" key="1">
    <citation type="submission" date="2020-12" db="EMBL/GenBank/DDBJ databases">
        <title>Marinomonas arctica sp. nov., a psychrotolerant bacterium isolated from the Arctic.</title>
        <authorList>
            <person name="Zhang Y."/>
        </authorList>
    </citation>
    <scope>NUCLEOTIDE SEQUENCE</scope>
    <source>
        <strain evidence="5">C1424</strain>
    </source>
</reference>
<dbReference type="PANTHER" id="PTHR47893">
    <property type="entry name" value="REGULATORY PROTEIN PCHR"/>
    <property type="match status" value="1"/>
</dbReference>
<dbReference type="EMBL" id="JAEMNX010000014">
    <property type="protein sequence ID" value="MBJ7538435.1"/>
    <property type="molecule type" value="Genomic_DNA"/>
</dbReference>
<evidence type="ECO:0000259" key="4">
    <source>
        <dbReference type="PROSITE" id="PS01124"/>
    </source>
</evidence>
<comment type="caution">
    <text evidence="5">The sequence shown here is derived from an EMBL/GenBank/DDBJ whole genome shotgun (WGS) entry which is preliminary data.</text>
</comment>
<dbReference type="PANTHER" id="PTHR47893:SF1">
    <property type="entry name" value="REGULATORY PROTEIN PCHR"/>
    <property type="match status" value="1"/>
</dbReference>
<keyword evidence="3" id="KW-0804">Transcription</keyword>
<gene>
    <name evidence="5" type="ORF">I8J31_12190</name>
</gene>
<evidence type="ECO:0000313" key="5">
    <source>
        <dbReference type="EMBL" id="MBJ7538435.1"/>
    </source>
</evidence>
<dbReference type="InterPro" id="IPR018060">
    <property type="entry name" value="HTH_AraC"/>
</dbReference>
<keyword evidence="6" id="KW-1185">Reference proteome</keyword>
<dbReference type="SUPFAM" id="SSF46689">
    <property type="entry name" value="Homeodomain-like"/>
    <property type="match status" value="1"/>
</dbReference>
<dbReference type="InterPro" id="IPR018062">
    <property type="entry name" value="HTH_AraC-typ_CS"/>
</dbReference>
<dbReference type="PROSITE" id="PS00041">
    <property type="entry name" value="HTH_ARAC_FAMILY_1"/>
    <property type="match status" value="1"/>
</dbReference>
<dbReference type="Pfam" id="PF12833">
    <property type="entry name" value="HTH_18"/>
    <property type="match status" value="1"/>
</dbReference>
<dbReference type="Proteomes" id="UP000628710">
    <property type="component" value="Unassembled WGS sequence"/>
</dbReference>
<evidence type="ECO:0000256" key="1">
    <source>
        <dbReference type="ARBA" id="ARBA00023015"/>
    </source>
</evidence>
<dbReference type="RefSeq" id="WP_199468843.1">
    <property type="nucleotide sequence ID" value="NZ_JAEMNX010000014.1"/>
</dbReference>
<dbReference type="GO" id="GO:0003700">
    <property type="term" value="F:DNA-binding transcription factor activity"/>
    <property type="evidence" value="ECO:0007669"/>
    <property type="project" value="InterPro"/>
</dbReference>
<evidence type="ECO:0000256" key="2">
    <source>
        <dbReference type="ARBA" id="ARBA00023125"/>
    </source>
</evidence>
<dbReference type="Gene3D" id="1.10.10.60">
    <property type="entry name" value="Homeodomain-like"/>
    <property type="match status" value="1"/>
</dbReference>
<dbReference type="PROSITE" id="PS01124">
    <property type="entry name" value="HTH_ARAC_FAMILY_2"/>
    <property type="match status" value="1"/>
</dbReference>
<protein>
    <submittedName>
        <fullName evidence="5">Helix-turn-helix transcriptional regulator</fullName>
    </submittedName>
</protein>
<keyword evidence="2" id="KW-0238">DNA-binding</keyword>
<feature type="domain" description="HTH araC/xylS-type" evidence="4">
    <location>
        <begin position="215"/>
        <end position="316"/>
    </location>
</feature>
<dbReference type="InterPro" id="IPR053142">
    <property type="entry name" value="PchR_regulatory_protein"/>
</dbReference>
<evidence type="ECO:0000256" key="3">
    <source>
        <dbReference type="ARBA" id="ARBA00023163"/>
    </source>
</evidence>
<keyword evidence="1" id="KW-0805">Transcription regulation</keyword>
<evidence type="ECO:0000313" key="6">
    <source>
        <dbReference type="Proteomes" id="UP000628710"/>
    </source>
</evidence>
<dbReference type="SMART" id="SM00342">
    <property type="entry name" value="HTH_ARAC"/>
    <property type="match status" value="1"/>
</dbReference>